<comment type="similarity">
    <text evidence="2">Belongs to the paired homeobox family. Bicoid subfamily.</text>
</comment>
<feature type="compositionally biased region" description="Low complexity" evidence="6">
    <location>
        <begin position="152"/>
        <end position="164"/>
    </location>
</feature>
<dbReference type="Pfam" id="PF00046">
    <property type="entry name" value="Homeodomain"/>
    <property type="match status" value="1"/>
</dbReference>
<dbReference type="InterPro" id="IPR009057">
    <property type="entry name" value="Homeodomain-like_sf"/>
</dbReference>
<evidence type="ECO:0000313" key="9">
    <source>
        <dbReference type="EMBL" id="KAL1396123.1"/>
    </source>
</evidence>
<gene>
    <name evidence="9" type="ORF">pipiens_002740</name>
</gene>
<dbReference type="Pfam" id="PF03826">
    <property type="entry name" value="OAR"/>
    <property type="match status" value="1"/>
</dbReference>
<comment type="caution">
    <text evidence="9">The sequence shown here is derived from an EMBL/GenBank/DDBJ whole genome shotgun (WGS) entry which is preliminary data.</text>
</comment>
<feature type="region of interest" description="Disordered" evidence="6">
    <location>
        <begin position="232"/>
        <end position="278"/>
    </location>
</feature>
<organism evidence="9 10">
    <name type="scientific">Culex pipiens pipiens</name>
    <name type="common">Northern house mosquito</name>
    <dbReference type="NCBI Taxonomy" id="38569"/>
    <lineage>
        <taxon>Eukaryota</taxon>
        <taxon>Metazoa</taxon>
        <taxon>Ecdysozoa</taxon>
        <taxon>Arthropoda</taxon>
        <taxon>Hexapoda</taxon>
        <taxon>Insecta</taxon>
        <taxon>Pterygota</taxon>
        <taxon>Neoptera</taxon>
        <taxon>Endopterygota</taxon>
        <taxon>Diptera</taxon>
        <taxon>Nematocera</taxon>
        <taxon>Culicoidea</taxon>
        <taxon>Culicidae</taxon>
        <taxon>Culicinae</taxon>
        <taxon>Culicini</taxon>
        <taxon>Culex</taxon>
        <taxon>Culex</taxon>
    </lineage>
</organism>
<evidence type="ECO:0000259" key="8">
    <source>
        <dbReference type="PROSITE" id="PS50803"/>
    </source>
</evidence>
<evidence type="ECO:0000313" key="10">
    <source>
        <dbReference type="Proteomes" id="UP001562425"/>
    </source>
</evidence>
<dbReference type="InterPro" id="IPR003654">
    <property type="entry name" value="OAR_dom"/>
</dbReference>
<dbReference type="EMBL" id="JBEHCU010006827">
    <property type="protein sequence ID" value="KAL1396123.1"/>
    <property type="molecule type" value="Genomic_DNA"/>
</dbReference>
<protein>
    <submittedName>
        <fullName evidence="9">Uncharacterized protein</fullName>
    </submittedName>
</protein>
<reference evidence="9 10" key="1">
    <citation type="submission" date="2024-05" db="EMBL/GenBank/DDBJ databases">
        <title>Culex pipiens pipiens assembly and annotation.</title>
        <authorList>
            <person name="Alout H."/>
            <person name="Durand T."/>
        </authorList>
    </citation>
    <scope>NUCLEOTIDE SEQUENCE [LARGE SCALE GENOMIC DNA]</scope>
    <source>
        <strain evidence="9">HA-2024</strain>
        <tissue evidence="9">Whole body</tissue>
    </source>
</reference>
<feature type="compositionally biased region" description="Basic residues" evidence="6">
    <location>
        <begin position="570"/>
        <end position="580"/>
    </location>
</feature>
<feature type="domain" description="Homeobox" evidence="7">
    <location>
        <begin position="573"/>
        <end position="621"/>
    </location>
</feature>
<name>A0ABD1D901_CULPP</name>
<evidence type="ECO:0000256" key="4">
    <source>
        <dbReference type="PROSITE-ProRule" id="PRU00108"/>
    </source>
</evidence>
<feature type="region of interest" description="Disordered" evidence="6">
    <location>
        <begin position="94"/>
        <end position="202"/>
    </location>
</feature>
<feature type="compositionally biased region" description="Basic residues" evidence="6">
    <location>
        <begin position="394"/>
        <end position="409"/>
    </location>
</feature>
<dbReference type="GO" id="GO:0005634">
    <property type="term" value="C:nucleus"/>
    <property type="evidence" value="ECO:0007669"/>
    <property type="project" value="UniProtKB-SubCell"/>
</dbReference>
<feature type="domain" description="OAR" evidence="8">
    <location>
        <begin position="758"/>
        <end position="771"/>
    </location>
</feature>
<evidence type="ECO:0000256" key="1">
    <source>
        <dbReference type="ARBA" id="ARBA00004123"/>
    </source>
</evidence>
<dbReference type="AlphaFoldDB" id="A0ABD1D901"/>
<feature type="region of interest" description="Disordered" evidence="6">
    <location>
        <begin position="497"/>
        <end position="581"/>
    </location>
</feature>
<dbReference type="CDD" id="cd00086">
    <property type="entry name" value="homeodomain"/>
    <property type="match status" value="1"/>
</dbReference>
<dbReference type="InterPro" id="IPR001356">
    <property type="entry name" value="HD"/>
</dbReference>
<evidence type="ECO:0000256" key="3">
    <source>
        <dbReference type="ARBA" id="ARBA00022473"/>
    </source>
</evidence>
<dbReference type="PANTHER" id="PTHR45882">
    <property type="entry name" value="PITUITARY HOMEOBOX HOMOLOG PTX1"/>
    <property type="match status" value="1"/>
</dbReference>
<keyword evidence="10" id="KW-1185">Reference proteome</keyword>
<feature type="compositionally biased region" description="Basic and acidic residues" evidence="6">
    <location>
        <begin position="519"/>
        <end position="529"/>
    </location>
</feature>
<feature type="compositionally biased region" description="Polar residues" evidence="6">
    <location>
        <begin position="165"/>
        <end position="182"/>
    </location>
</feature>
<dbReference type="SUPFAM" id="SSF46689">
    <property type="entry name" value="Homeodomain-like"/>
    <property type="match status" value="1"/>
</dbReference>
<accession>A0ABD1D901</accession>
<sequence length="804" mass="84665">MVLFEDGASKALSKDAIVIGDKDTLPIVGHDVHTLPGGDTYVAGFVDEVKRNETINEVSYVVRIGESTVEMTGSDLYLNEEQAKCINRACKAAKGGADDPMQSPSASGKRDSATNTPILQTPDEASAAGGGEKGSRSTRIKLSNKIQPHGLSTESISTSASTSSNQNHRSADQQTCSRTNLFSKSSSESSDLQRGTHSSDHVDRICPCSPQWFMRFPVSPCFGNSSAFRKSRPPGSGLCASQQQPAFPQLDRVPEGRPHGNPNIQNNSSSNILKPPNSLRVQPTLGRTVPPNPLPIFCDPRYPQTVKTIYLRPYKDIFPGGGHNQLGSLYPQSVMERGGGGTVTGAGGTGAGTGGLDAMADASGLCLQDLVGNGGGGNSGGGGTTSNGTNEHHLGHHNSHNSHNHHHHGSLHDSVTGVSVSSALTSLMSPSGINSGGLGHLHHGAGDLGGHHHHHHQHPSLHEPLEKLKLWAETGDFRDNSHSAMSAVTSLDHTQMNFQTSVSGGGGGGGGGGSSRNRSNRDRKSDVTRVDAASVKTENISSGMSHEDGGGTTIADNGDGNAGPATKNDKKNKRQRRQRTHFTSQQLHELEQTFSRNRYPDMSTREEIAMWTNLTEARVRMNAIAAADFKNGFGPQFVQPFADTDSLYSSYSYNNWAKVPSPLGAKTFPWTVNPLGTSIVPTNHHQNSINCFNTTASSVAAGMGTAGTMLTGSMGTSLGGTTGGTGVSPTPCPYTTPTNPYSMYHHRAAAEPCTAMTSSIATLRLKAKQHTSGFSSPYSAPSPVSRSNSAGLSACQYASVTDTV</sequence>
<keyword evidence="3" id="KW-0217">Developmental protein</keyword>
<feature type="compositionally biased region" description="Gly residues" evidence="6">
    <location>
        <begin position="503"/>
        <end position="514"/>
    </location>
</feature>
<evidence type="ECO:0000256" key="5">
    <source>
        <dbReference type="RuleBase" id="RU000682"/>
    </source>
</evidence>
<evidence type="ECO:0000256" key="6">
    <source>
        <dbReference type="SAM" id="MobiDB-lite"/>
    </source>
</evidence>
<dbReference type="PROSITE" id="PS50071">
    <property type="entry name" value="HOMEOBOX_2"/>
    <property type="match status" value="1"/>
</dbReference>
<dbReference type="GO" id="GO:0003677">
    <property type="term" value="F:DNA binding"/>
    <property type="evidence" value="ECO:0007669"/>
    <property type="project" value="UniProtKB-UniRule"/>
</dbReference>
<dbReference type="SMART" id="SM00389">
    <property type="entry name" value="HOX"/>
    <property type="match status" value="1"/>
</dbReference>
<dbReference type="Gene3D" id="1.10.10.60">
    <property type="entry name" value="Homeodomain-like"/>
    <property type="match status" value="1"/>
</dbReference>
<comment type="subcellular location">
    <subcellularLocation>
        <location evidence="1 4 5">Nucleus</location>
    </subcellularLocation>
</comment>
<dbReference type="PANTHER" id="PTHR45882:SF3">
    <property type="entry name" value="PITUITARY HOMEOBOX HOMOLOG PTX1"/>
    <property type="match status" value="1"/>
</dbReference>
<keyword evidence="4 5" id="KW-0238">DNA-binding</keyword>
<feature type="region of interest" description="Disordered" evidence="6">
    <location>
        <begin position="435"/>
        <end position="462"/>
    </location>
</feature>
<feature type="DNA-binding region" description="Homeobox" evidence="4">
    <location>
        <begin position="575"/>
        <end position="622"/>
    </location>
</feature>
<evidence type="ECO:0000256" key="2">
    <source>
        <dbReference type="ARBA" id="ARBA00006503"/>
    </source>
</evidence>
<keyword evidence="4 5" id="KW-0371">Homeobox</keyword>
<keyword evidence="4 5" id="KW-0539">Nucleus</keyword>
<dbReference type="PROSITE" id="PS50803">
    <property type="entry name" value="OAR"/>
    <property type="match status" value="1"/>
</dbReference>
<dbReference type="Proteomes" id="UP001562425">
    <property type="component" value="Unassembled WGS sequence"/>
</dbReference>
<proteinExistence type="inferred from homology"/>
<evidence type="ECO:0000259" key="7">
    <source>
        <dbReference type="PROSITE" id="PS50071"/>
    </source>
</evidence>
<feature type="region of interest" description="Disordered" evidence="6">
    <location>
        <begin position="377"/>
        <end position="415"/>
    </location>
</feature>